<dbReference type="EMBL" id="MU004231">
    <property type="protein sequence ID" value="KAF2673124.1"/>
    <property type="molecule type" value="Genomic_DNA"/>
</dbReference>
<evidence type="ECO:0000313" key="2">
    <source>
        <dbReference type="EMBL" id="KAF2673124.1"/>
    </source>
</evidence>
<gene>
    <name evidence="2" type="ORF">BT63DRAFT_146822</name>
</gene>
<sequence length="226" mass="24988">MVFQVYRNMTHRTIAAMSDRSSSRFTRVVELVLQVLTTIIAAAIIGTSAHVYHAHQAGLSSQNPVWLPLWPDHFETTGNKVMIGTSSAIVFLTLLYIAISFFPKFSHNHQPKLSALLLVGVSTLCILLAISSLVVSSLLERRTGSGDTIRSWTCKFSGPATAWSLIPSNMSSKSFRTLCTQSLFSFYAMIPVLTFQTMALFLGVSRLMRSKQEPESPMMGDKSSVY</sequence>
<keyword evidence="3" id="KW-1185">Reference proteome</keyword>
<feature type="transmembrane region" description="Helical" evidence="1">
    <location>
        <begin position="115"/>
        <end position="139"/>
    </location>
</feature>
<organism evidence="2 3">
    <name type="scientific">Microthyrium microscopicum</name>
    <dbReference type="NCBI Taxonomy" id="703497"/>
    <lineage>
        <taxon>Eukaryota</taxon>
        <taxon>Fungi</taxon>
        <taxon>Dikarya</taxon>
        <taxon>Ascomycota</taxon>
        <taxon>Pezizomycotina</taxon>
        <taxon>Dothideomycetes</taxon>
        <taxon>Dothideomycetes incertae sedis</taxon>
        <taxon>Microthyriales</taxon>
        <taxon>Microthyriaceae</taxon>
        <taxon>Microthyrium</taxon>
    </lineage>
</organism>
<keyword evidence="1" id="KW-1133">Transmembrane helix</keyword>
<feature type="transmembrane region" description="Helical" evidence="1">
    <location>
        <begin position="81"/>
        <end position="103"/>
    </location>
</feature>
<evidence type="ECO:0008006" key="4">
    <source>
        <dbReference type="Google" id="ProtNLM"/>
    </source>
</evidence>
<dbReference type="Proteomes" id="UP000799302">
    <property type="component" value="Unassembled WGS sequence"/>
</dbReference>
<dbReference type="AlphaFoldDB" id="A0A6A6UQC3"/>
<name>A0A6A6UQC3_9PEZI</name>
<protein>
    <recommendedName>
        <fullName evidence="4">MARVEL domain-containing protein</fullName>
    </recommendedName>
</protein>
<keyword evidence="1" id="KW-0812">Transmembrane</keyword>
<reference evidence="2" key="1">
    <citation type="journal article" date="2020" name="Stud. Mycol.">
        <title>101 Dothideomycetes genomes: a test case for predicting lifestyles and emergence of pathogens.</title>
        <authorList>
            <person name="Haridas S."/>
            <person name="Albert R."/>
            <person name="Binder M."/>
            <person name="Bloem J."/>
            <person name="Labutti K."/>
            <person name="Salamov A."/>
            <person name="Andreopoulos B."/>
            <person name="Baker S."/>
            <person name="Barry K."/>
            <person name="Bills G."/>
            <person name="Bluhm B."/>
            <person name="Cannon C."/>
            <person name="Castanera R."/>
            <person name="Culley D."/>
            <person name="Daum C."/>
            <person name="Ezra D."/>
            <person name="Gonzalez J."/>
            <person name="Henrissat B."/>
            <person name="Kuo A."/>
            <person name="Liang C."/>
            <person name="Lipzen A."/>
            <person name="Lutzoni F."/>
            <person name="Magnuson J."/>
            <person name="Mondo S."/>
            <person name="Nolan M."/>
            <person name="Ohm R."/>
            <person name="Pangilinan J."/>
            <person name="Park H.-J."/>
            <person name="Ramirez L."/>
            <person name="Alfaro M."/>
            <person name="Sun H."/>
            <person name="Tritt A."/>
            <person name="Yoshinaga Y."/>
            <person name="Zwiers L.-H."/>
            <person name="Turgeon B."/>
            <person name="Goodwin S."/>
            <person name="Spatafora J."/>
            <person name="Crous P."/>
            <person name="Grigoriev I."/>
        </authorList>
    </citation>
    <scope>NUCLEOTIDE SEQUENCE</scope>
    <source>
        <strain evidence="2">CBS 115976</strain>
    </source>
</reference>
<proteinExistence type="predicted"/>
<evidence type="ECO:0000256" key="1">
    <source>
        <dbReference type="SAM" id="Phobius"/>
    </source>
</evidence>
<feature type="transmembrane region" description="Helical" evidence="1">
    <location>
        <begin position="184"/>
        <end position="204"/>
    </location>
</feature>
<keyword evidence="1" id="KW-0472">Membrane</keyword>
<evidence type="ECO:0000313" key="3">
    <source>
        <dbReference type="Proteomes" id="UP000799302"/>
    </source>
</evidence>
<feature type="transmembrane region" description="Helical" evidence="1">
    <location>
        <begin position="28"/>
        <end position="52"/>
    </location>
</feature>
<dbReference type="OrthoDB" id="3890746at2759"/>
<accession>A0A6A6UQC3</accession>